<evidence type="ECO:0000259" key="1">
    <source>
        <dbReference type="Pfam" id="PF14111"/>
    </source>
</evidence>
<accession>A0AAW1K8L2</accession>
<dbReference type="Proteomes" id="UP001443914">
    <property type="component" value="Unassembled WGS sequence"/>
</dbReference>
<dbReference type="AlphaFoldDB" id="A0AAW1K8L2"/>
<gene>
    <name evidence="2" type="ORF">RND81_06G093500</name>
</gene>
<comment type="caution">
    <text evidence="2">The sequence shown here is derived from an EMBL/GenBank/DDBJ whole genome shotgun (WGS) entry which is preliminary data.</text>
</comment>
<dbReference type="InterPro" id="IPR025558">
    <property type="entry name" value="DUF4283"/>
</dbReference>
<keyword evidence="3" id="KW-1185">Reference proteome</keyword>
<name>A0AAW1K8L2_SAPOF</name>
<protein>
    <recommendedName>
        <fullName evidence="1">DUF4283 domain-containing protein</fullName>
    </recommendedName>
</protein>
<evidence type="ECO:0000313" key="2">
    <source>
        <dbReference type="EMBL" id="KAK9714428.1"/>
    </source>
</evidence>
<sequence length="133" mass="15449">MEGGDVVTWQAPMTEGDDEAAAVLIGKLWTNRAIKPKIVIDMMKNLWSLKGRLDANLMDLNEKTFMFRFSDAWDKEKILEGQPWHFEKFVWCFNELMPYEKLSEVPLYHVPLCRAEQNRVPDPVLQTGSGTRF</sequence>
<dbReference type="Pfam" id="PF14111">
    <property type="entry name" value="DUF4283"/>
    <property type="match status" value="1"/>
</dbReference>
<feature type="domain" description="DUF4283" evidence="1">
    <location>
        <begin position="24"/>
        <end position="90"/>
    </location>
</feature>
<reference evidence="2" key="1">
    <citation type="submission" date="2024-03" db="EMBL/GenBank/DDBJ databases">
        <title>WGS assembly of Saponaria officinalis var. Norfolk2.</title>
        <authorList>
            <person name="Jenkins J."/>
            <person name="Shu S."/>
            <person name="Grimwood J."/>
            <person name="Barry K."/>
            <person name="Goodstein D."/>
            <person name="Schmutz J."/>
            <person name="Leebens-Mack J."/>
            <person name="Osbourn A."/>
        </authorList>
    </citation>
    <scope>NUCLEOTIDE SEQUENCE [LARGE SCALE GENOMIC DNA]</scope>
    <source>
        <strain evidence="2">JIC</strain>
    </source>
</reference>
<dbReference type="EMBL" id="JBDFQZ010000006">
    <property type="protein sequence ID" value="KAK9714428.1"/>
    <property type="molecule type" value="Genomic_DNA"/>
</dbReference>
<organism evidence="2 3">
    <name type="scientific">Saponaria officinalis</name>
    <name type="common">Common soapwort</name>
    <name type="synonym">Lychnis saponaria</name>
    <dbReference type="NCBI Taxonomy" id="3572"/>
    <lineage>
        <taxon>Eukaryota</taxon>
        <taxon>Viridiplantae</taxon>
        <taxon>Streptophyta</taxon>
        <taxon>Embryophyta</taxon>
        <taxon>Tracheophyta</taxon>
        <taxon>Spermatophyta</taxon>
        <taxon>Magnoliopsida</taxon>
        <taxon>eudicotyledons</taxon>
        <taxon>Gunneridae</taxon>
        <taxon>Pentapetalae</taxon>
        <taxon>Caryophyllales</taxon>
        <taxon>Caryophyllaceae</taxon>
        <taxon>Caryophylleae</taxon>
        <taxon>Saponaria</taxon>
    </lineage>
</organism>
<proteinExistence type="predicted"/>
<evidence type="ECO:0000313" key="3">
    <source>
        <dbReference type="Proteomes" id="UP001443914"/>
    </source>
</evidence>